<gene>
    <name evidence="4" type="ORF">Q31a_59000</name>
</gene>
<dbReference type="GO" id="GO:0004713">
    <property type="term" value="F:protein tyrosine kinase activity"/>
    <property type="evidence" value="ECO:0007669"/>
    <property type="project" value="TreeGrafter"/>
</dbReference>
<dbReference type="InterPro" id="IPR002586">
    <property type="entry name" value="CobQ/CobB/MinD/ParA_Nub-bd_dom"/>
</dbReference>
<proteinExistence type="predicted"/>
<feature type="coiled-coil region" evidence="1">
    <location>
        <begin position="10"/>
        <end position="37"/>
    </location>
</feature>
<dbReference type="SUPFAM" id="SSF52540">
    <property type="entry name" value="P-loop containing nucleoside triphosphate hydrolases"/>
    <property type="match status" value="1"/>
</dbReference>
<dbReference type="AlphaFoldDB" id="A0A518GFY9"/>
<dbReference type="GO" id="GO:0005886">
    <property type="term" value="C:plasma membrane"/>
    <property type="evidence" value="ECO:0007669"/>
    <property type="project" value="TreeGrafter"/>
</dbReference>
<feature type="region of interest" description="Disordered" evidence="2">
    <location>
        <begin position="99"/>
        <end position="133"/>
    </location>
</feature>
<evidence type="ECO:0000313" key="5">
    <source>
        <dbReference type="Proteomes" id="UP000318017"/>
    </source>
</evidence>
<dbReference type="PANTHER" id="PTHR32309">
    <property type="entry name" value="TYROSINE-PROTEIN KINASE"/>
    <property type="match status" value="1"/>
</dbReference>
<dbReference type="Pfam" id="PF01656">
    <property type="entry name" value="CbiA"/>
    <property type="match status" value="1"/>
</dbReference>
<organism evidence="4 5">
    <name type="scientific">Aureliella helgolandensis</name>
    <dbReference type="NCBI Taxonomy" id="2527968"/>
    <lineage>
        <taxon>Bacteria</taxon>
        <taxon>Pseudomonadati</taxon>
        <taxon>Planctomycetota</taxon>
        <taxon>Planctomycetia</taxon>
        <taxon>Pirellulales</taxon>
        <taxon>Pirellulaceae</taxon>
        <taxon>Aureliella</taxon>
    </lineage>
</organism>
<feature type="region of interest" description="Disordered" evidence="2">
    <location>
        <begin position="170"/>
        <end position="207"/>
    </location>
</feature>
<keyword evidence="1" id="KW-0175">Coiled coil</keyword>
<dbReference type="OrthoDB" id="249267at2"/>
<dbReference type="Gene3D" id="3.40.50.300">
    <property type="entry name" value="P-loop containing nucleotide triphosphate hydrolases"/>
    <property type="match status" value="1"/>
</dbReference>
<dbReference type="EMBL" id="CP036298">
    <property type="protein sequence ID" value="QDV27511.1"/>
    <property type="molecule type" value="Genomic_DNA"/>
</dbReference>
<dbReference type="Proteomes" id="UP000318017">
    <property type="component" value="Chromosome"/>
</dbReference>
<name>A0A518GFY9_9BACT</name>
<protein>
    <submittedName>
        <fullName evidence="4">CobQ/CobB/MinD/ParA nucleotide binding domain protein</fullName>
    </submittedName>
</protein>
<feature type="compositionally biased region" description="Polar residues" evidence="2">
    <location>
        <begin position="115"/>
        <end position="130"/>
    </location>
</feature>
<keyword evidence="5" id="KW-1185">Reference proteome</keyword>
<dbReference type="RefSeq" id="WP_145085020.1">
    <property type="nucleotide sequence ID" value="NZ_CP036298.1"/>
</dbReference>
<dbReference type="InterPro" id="IPR050445">
    <property type="entry name" value="Bact_polysacc_biosynth/exp"/>
</dbReference>
<evidence type="ECO:0000256" key="2">
    <source>
        <dbReference type="SAM" id="MobiDB-lite"/>
    </source>
</evidence>
<feature type="compositionally biased region" description="Low complexity" evidence="2">
    <location>
        <begin position="170"/>
        <end position="195"/>
    </location>
</feature>
<dbReference type="PANTHER" id="PTHR32309:SF13">
    <property type="entry name" value="FERRIC ENTEROBACTIN TRANSPORT PROTEIN FEPE"/>
    <property type="match status" value="1"/>
</dbReference>
<feature type="domain" description="CobQ/CobB/MinD/ParA nucleotide binding" evidence="3">
    <location>
        <begin position="391"/>
        <end position="498"/>
    </location>
</feature>
<dbReference type="InterPro" id="IPR027417">
    <property type="entry name" value="P-loop_NTPase"/>
</dbReference>
<dbReference type="KEGG" id="ahel:Q31a_59000"/>
<evidence type="ECO:0000259" key="3">
    <source>
        <dbReference type="Pfam" id="PF01656"/>
    </source>
</evidence>
<evidence type="ECO:0000256" key="1">
    <source>
        <dbReference type="SAM" id="Coils"/>
    </source>
</evidence>
<evidence type="ECO:0000313" key="4">
    <source>
        <dbReference type="EMBL" id="QDV27511.1"/>
    </source>
</evidence>
<sequence length="563" mass="60193">MTKSLNQAFIKAYSKEKAQETQRHAEVERLAEAQRKNSIQELSDSLIMRFDTATMTMPVPPPRAPEAAAEPRNVAAETLPTPHFLQERPRAVQAVRSHAAPAHQASVKRELEPAATQSAARAESLVSSDSPEAVRDSIASQMLRAGQWGDQQLDVFLGGFPMLPEAVSAAPTAPATQAPTPAATTTPAPTLLEPTAPAPTPTVAPQAPVPVTSQAALPQQPQAQQPQEMGIAHADEQVEAPTPAPTSSGTLPRVLVSPEAPAISTHQTSEGRSSLREGEIFRLDRPTYSAAPGPAEADLDSGEQSSVLGIHTSSHENLEAEASPTAPALDTREIEEKLRRSKIRVFNPAWEVDNLQWPEICIELLAHTSSHMELVAQNLVAASQEGLQIMAVTSSDSGEGRTTVACCLAILAGTRGLKVAIVDGDLENPTLAYQTNLDVEQDWRTALLHHLPLEEVAVHSIDDQVTLIPLLEPVGQSELSPDDDRIAGMLQELSESFDLVIVDMGHMNSARSLVATMGEYGLISATVAVVDHRQATQQSIENCLRKIRESGVASVGLVENFAA</sequence>
<accession>A0A518GFY9</accession>
<reference evidence="4 5" key="1">
    <citation type="submission" date="2019-02" db="EMBL/GenBank/DDBJ databases">
        <title>Deep-cultivation of Planctomycetes and their phenomic and genomic characterization uncovers novel biology.</title>
        <authorList>
            <person name="Wiegand S."/>
            <person name="Jogler M."/>
            <person name="Boedeker C."/>
            <person name="Pinto D."/>
            <person name="Vollmers J."/>
            <person name="Rivas-Marin E."/>
            <person name="Kohn T."/>
            <person name="Peeters S.H."/>
            <person name="Heuer A."/>
            <person name="Rast P."/>
            <person name="Oberbeckmann S."/>
            <person name="Bunk B."/>
            <person name="Jeske O."/>
            <person name="Meyerdierks A."/>
            <person name="Storesund J.E."/>
            <person name="Kallscheuer N."/>
            <person name="Luecker S."/>
            <person name="Lage O.M."/>
            <person name="Pohl T."/>
            <person name="Merkel B.J."/>
            <person name="Hornburger P."/>
            <person name="Mueller R.-W."/>
            <person name="Bruemmer F."/>
            <person name="Labrenz M."/>
            <person name="Spormann A.M."/>
            <person name="Op den Camp H."/>
            <person name="Overmann J."/>
            <person name="Amann R."/>
            <person name="Jetten M.S.M."/>
            <person name="Mascher T."/>
            <person name="Medema M.H."/>
            <person name="Devos D.P."/>
            <person name="Kaster A.-K."/>
            <person name="Ovreas L."/>
            <person name="Rohde M."/>
            <person name="Galperin M.Y."/>
            <person name="Jogler C."/>
        </authorList>
    </citation>
    <scope>NUCLEOTIDE SEQUENCE [LARGE SCALE GENOMIC DNA]</scope>
    <source>
        <strain evidence="4 5">Q31a</strain>
    </source>
</reference>